<gene>
    <name evidence="1" type="ORF">GCM10010346_56790</name>
</gene>
<organism evidence="1 2">
    <name type="scientific">Streptomyces chryseus</name>
    <dbReference type="NCBI Taxonomy" id="68186"/>
    <lineage>
        <taxon>Bacteria</taxon>
        <taxon>Bacillati</taxon>
        <taxon>Actinomycetota</taxon>
        <taxon>Actinomycetes</taxon>
        <taxon>Kitasatosporales</taxon>
        <taxon>Streptomycetaceae</taxon>
        <taxon>Streptomyces</taxon>
    </lineage>
</organism>
<evidence type="ECO:0008006" key="3">
    <source>
        <dbReference type="Google" id="ProtNLM"/>
    </source>
</evidence>
<dbReference type="RefSeq" id="WP_138897657.1">
    <property type="nucleotide sequence ID" value="NZ_BMVO01000027.1"/>
</dbReference>
<sequence>MVMVALGCEVDIPGGHLLLGLTDIERVYLSQITALRLAPSRATVGAILSHADWTPPQLS</sequence>
<dbReference type="EMBL" id="BMVO01000027">
    <property type="protein sequence ID" value="GHB25847.1"/>
    <property type="molecule type" value="Genomic_DNA"/>
</dbReference>
<accession>A0ABQ3E4Q3</accession>
<evidence type="ECO:0000313" key="2">
    <source>
        <dbReference type="Proteomes" id="UP000599437"/>
    </source>
</evidence>
<protein>
    <recommendedName>
        <fullName evidence="3">Transposase</fullName>
    </recommendedName>
</protein>
<name>A0ABQ3E4Q3_9ACTN</name>
<proteinExistence type="predicted"/>
<comment type="caution">
    <text evidence="1">The sequence shown here is derived from an EMBL/GenBank/DDBJ whole genome shotgun (WGS) entry which is preliminary data.</text>
</comment>
<evidence type="ECO:0000313" key="1">
    <source>
        <dbReference type="EMBL" id="GHB25847.1"/>
    </source>
</evidence>
<dbReference type="Proteomes" id="UP000599437">
    <property type="component" value="Unassembled WGS sequence"/>
</dbReference>
<reference evidence="2" key="1">
    <citation type="journal article" date="2019" name="Int. J. Syst. Evol. Microbiol.">
        <title>The Global Catalogue of Microorganisms (GCM) 10K type strain sequencing project: providing services to taxonomists for standard genome sequencing and annotation.</title>
        <authorList>
            <consortium name="The Broad Institute Genomics Platform"/>
            <consortium name="The Broad Institute Genome Sequencing Center for Infectious Disease"/>
            <person name="Wu L."/>
            <person name="Ma J."/>
        </authorList>
    </citation>
    <scope>NUCLEOTIDE SEQUENCE [LARGE SCALE GENOMIC DNA]</scope>
    <source>
        <strain evidence="2">JCM 4737</strain>
    </source>
</reference>
<keyword evidence="2" id="KW-1185">Reference proteome</keyword>